<evidence type="ECO:0000256" key="1">
    <source>
        <dbReference type="SAM" id="Phobius"/>
    </source>
</evidence>
<accession>A0ABU5ZR42</accession>
<keyword evidence="3" id="KW-1185">Reference proteome</keyword>
<evidence type="ECO:0000313" key="2">
    <source>
        <dbReference type="EMBL" id="MEB3344540.1"/>
    </source>
</evidence>
<evidence type="ECO:0000313" key="3">
    <source>
        <dbReference type="Proteomes" id="UP001327027"/>
    </source>
</evidence>
<dbReference type="RefSeq" id="WP_324178582.1">
    <property type="nucleotide sequence ID" value="NZ_BAABAW010000003.1"/>
</dbReference>
<keyword evidence="1" id="KW-0812">Transmembrane</keyword>
<protein>
    <submittedName>
        <fullName evidence="2">Uncharacterized protein</fullName>
    </submittedName>
</protein>
<keyword evidence="1" id="KW-0472">Membrane</keyword>
<organism evidence="2 3">
    <name type="scientific">Aquimarina gracilis</name>
    <dbReference type="NCBI Taxonomy" id="874422"/>
    <lineage>
        <taxon>Bacteria</taxon>
        <taxon>Pseudomonadati</taxon>
        <taxon>Bacteroidota</taxon>
        <taxon>Flavobacteriia</taxon>
        <taxon>Flavobacteriales</taxon>
        <taxon>Flavobacteriaceae</taxon>
        <taxon>Aquimarina</taxon>
    </lineage>
</organism>
<comment type="caution">
    <text evidence="2">The sequence shown here is derived from an EMBL/GenBank/DDBJ whole genome shotgun (WGS) entry which is preliminary data.</text>
</comment>
<dbReference type="Proteomes" id="UP001327027">
    <property type="component" value="Unassembled WGS sequence"/>
</dbReference>
<feature type="transmembrane region" description="Helical" evidence="1">
    <location>
        <begin position="105"/>
        <end position="123"/>
    </location>
</feature>
<gene>
    <name evidence="2" type="ORF">U6A24_03655</name>
</gene>
<dbReference type="EMBL" id="JAYKLX010000002">
    <property type="protein sequence ID" value="MEB3344540.1"/>
    <property type="molecule type" value="Genomic_DNA"/>
</dbReference>
<proteinExistence type="predicted"/>
<name>A0ABU5ZR42_9FLAO</name>
<sequence>MEERFKDIEQLVKEAGLNQPSSVFSKNVMSQIGAITQKKQIVYTPLISKKTWIIIAVLLLVLVLGIAFLSDSNTSILNTLDLSFLKLDTIKINNPLAGFKFHKTTVYGILFLTALFFIQIPILKRRIDKSF</sequence>
<reference evidence="2 3" key="1">
    <citation type="journal article" date="2013" name="Int. J. Syst. Evol. Microbiol.">
        <title>Aquimarina gracilis sp. nov., isolated from the gut microflora of a mussel, Mytilus coruscus, and emended description of Aquimarina spongiae.</title>
        <authorList>
            <person name="Park S.C."/>
            <person name="Choe H.N."/>
            <person name="Baik K.S."/>
            <person name="Seong C.N."/>
        </authorList>
    </citation>
    <scope>NUCLEOTIDE SEQUENCE [LARGE SCALE GENOMIC DNA]</scope>
    <source>
        <strain evidence="2 3">PSC32</strain>
    </source>
</reference>
<feature type="transmembrane region" description="Helical" evidence="1">
    <location>
        <begin position="51"/>
        <end position="70"/>
    </location>
</feature>
<keyword evidence="1" id="KW-1133">Transmembrane helix</keyword>